<gene>
    <name evidence="3" type="ORF">ACFOD9_07005</name>
</gene>
<organism evidence="3 4">
    <name type="scientific">Novosphingobium bradum</name>
    <dbReference type="NCBI Taxonomy" id="1737444"/>
    <lineage>
        <taxon>Bacteria</taxon>
        <taxon>Pseudomonadati</taxon>
        <taxon>Pseudomonadota</taxon>
        <taxon>Alphaproteobacteria</taxon>
        <taxon>Sphingomonadales</taxon>
        <taxon>Sphingomonadaceae</taxon>
        <taxon>Novosphingobium</taxon>
    </lineage>
</organism>
<evidence type="ECO:0000313" key="3">
    <source>
        <dbReference type="EMBL" id="MFC3173991.1"/>
    </source>
</evidence>
<dbReference type="RefSeq" id="WP_379509369.1">
    <property type="nucleotide sequence ID" value="NZ_JBHRTQ010000007.1"/>
</dbReference>
<comment type="caution">
    <text evidence="3">The sequence shown here is derived from an EMBL/GenBank/DDBJ whole genome shotgun (WGS) entry which is preliminary data.</text>
</comment>
<feature type="coiled-coil region" evidence="1">
    <location>
        <begin position="141"/>
        <end position="168"/>
    </location>
</feature>
<dbReference type="Proteomes" id="UP001595604">
    <property type="component" value="Unassembled WGS sequence"/>
</dbReference>
<keyword evidence="1" id="KW-0175">Coiled coil</keyword>
<feature type="region of interest" description="Disordered" evidence="2">
    <location>
        <begin position="91"/>
        <end position="110"/>
    </location>
</feature>
<sequence length="235" mass="27088">MAVRDPGAEIPGDCFPRKGRALLKEADLVTLTYRQLAEELGISLVAARTRVRRAVAAGRWRVVPGNRPGAPSYIQMPEREMADLMRDAHKTPTAALSGPDGPAENRQGEAAREELVIDTLRSAYRHIERLHRIALSEKDERRAIELRLVAAERTNQHLRAEVDKLEDWVRQLDGQLTREGGEKSQLLVQIAQFRTNERQYHHRGLELQSRVERLRRQLREARRPIWRKLFYRAAD</sequence>
<proteinExistence type="predicted"/>
<evidence type="ECO:0000313" key="4">
    <source>
        <dbReference type="Proteomes" id="UP001595604"/>
    </source>
</evidence>
<evidence type="ECO:0000256" key="1">
    <source>
        <dbReference type="SAM" id="Coils"/>
    </source>
</evidence>
<reference evidence="4" key="1">
    <citation type="journal article" date="2019" name="Int. J. Syst. Evol. Microbiol.">
        <title>The Global Catalogue of Microorganisms (GCM) 10K type strain sequencing project: providing services to taxonomists for standard genome sequencing and annotation.</title>
        <authorList>
            <consortium name="The Broad Institute Genomics Platform"/>
            <consortium name="The Broad Institute Genome Sequencing Center for Infectious Disease"/>
            <person name="Wu L."/>
            <person name="Ma J."/>
        </authorList>
    </citation>
    <scope>NUCLEOTIDE SEQUENCE [LARGE SCALE GENOMIC DNA]</scope>
    <source>
        <strain evidence="4">KCTC 42984</strain>
    </source>
</reference>
<name>A0ABV7IT40_9SPHN</name>
<evidence type="ECO:0000256" key="2">
    <source>
        <dbReference type="SAM" id="MobiDB-lite"/>
    </source>
</evidence>
<protein>
    <submittedName>
        <fullName evidence="3">Uncharacterized protein</fullName>
    </submittedName>
</protein>
<accession>A0ABV7IT40</accession>
<dbReference type="EMBL" id="JBHRTQ010000007">
    <property type="protein sequence ID" value="MFC3173991.1"/>
    <property type="molecule type" value="Genomic_DNA"/>
</dbReference>
<keyword evidence="4" id="KW-1185">Reference proteome</keyword>